<dbReference type="EMBL" id="JACIFY010000011">
    <property type="protein sequence ID" value="MBB4236659.1"/>
    <property type="molecule type" value="Genomic_DNA"/>
</dbReference>
<dbReference type="Proteomes" id="UP000540909">
    <property type="component" value="Unassembled WGS sequence"/>
</dbReference>
<proteinExistence type="predicted"/>
<keyword evidence="1" id="KW-1188">Viral release from host cell</keyword>
<comment type="caution">
    <text evidence="5">The sequence shown here is derived from an EMBL/GenBank/DDBJ whole genome shotgun (WGS) entry which is preliminary data.</text>
</comment>
<feature type="domain" description="Prohead serine protease" evidence="4">
    <location>
        <begin position="55"/>
        <end position="154"/>
    </location>
</feature>
<dbReference type="Pfam" id="PF04586">
    <property type="entry name" value="Peptidase_S78"/>
    <property type="match status" value="1"/>
</dbReference>
<evidence type="ECO:0000256" key="2">
    <source>
        <dbReference type="ARBA" id="ARBA00022670"/>
    </source>
</evidence>
<dbReference type="GO" id="GO:0006508">
    <property type="term" value="P:proteolysis"/>
    <property type="evidence" value="ECO:0007669"/>
    <property type="project" value="UniProtKB-KW"/>
</dbReference>
<protein>
    <submittedName>
        <fullName evidence="5">HK97 family phage prohead protease</fullName>
    </submittedName>
</protein>
<evidence type="ECO:0000259" key="4">
    <source>
        <dbReference type="Pfam" id="PF04586"/>
    </source>
</evidence>
<dbReference type="RefSeq" id="WP_184471240.1">
    <property type="nucleotide sequence ID" value="NZ_JACIFY010000011.1"/>
</dbReference>
<keyword evidence="3" id="KW-0378">Hydrolase</keyword>
<sequence length="238" mass="26859">MSTLFKFFPTSDTQTLADKRQVRVTCSAETVDRDGEIIVQAGIDWSNFMVSGAGPVLWNHNPNMPIGKCIDIRLANGRLTGLVQFPDQGDDPEADRYYAKIKFGSVSGISIGFIPRRWEPMDKGNRGGPKRYDACELVEFSFVPIPSNPSGIVTGKSRGASDQAEWQRQKRLREVEVLKLASTPEHRTARQIRLDEVAMLKSEGERHNRDIKTLEAAELEVKRRRRAAELRYRGLAAW</sequence>
<dbReference type="GO" id="GO:0008233">
    <property type="term" value="F:peptidase activity"/>
    <property type="evidence" value="ECO:0007669"/>
    <property type="project" value="UniProtKB-KW"/>
</dbReference>
<organism evidence="5 6">
    <name type="scientific">Rhizobium esperanzae</name>
    <dbReference type="NCBI Taxonomy" id="1967781"/>
    <lineage>
        <taxon>Bacteria</taxon>
        <taxon>Pseudomonadati</taxon>
        <taxon>Pseudomonadota</taxon>
        <taxon>Alphaproteobacteria</taxon>
        <taxon>Hyphomicrobiales</taxon>
        <taxon>Rhizobiaceae</taxon>
        <taxon>Rhizobium/Agrobacterium group</taxon>
        <taxon>Rhizobium</taxon>
    </lineage>
</organism>
<evidence type="ECO:0000313" key="6">
    <source>
        <dbReference type="Proteomes" id="UP000540909"/>
    </source>
</evidence>
<reference evidence="5 6" key="1">
    <citation type="submission" date="2020-08" db="EMBL/GenBank/DDBJ databases">
        <title>Genomic Encyclopedia of Type Strains, Phase IV (KMG-V): Genome sequencing to study the core and pangenomes of soil and plant-associated prokaryotes.</title>
        <authorList>
            <person name="Whitman W."/>
        </authorList>
    </citation>
    <scope>NUCLEOTIDE SEQUENCE [LARGE SCALE GENOMIC DNA]</scope>
    <source>
        <strain evidence="5 6">SEMIA 4089</strain>
    </source>
</reference>
<gene>
    <name evidence="5" type="ORF">GGD57_003249</name>
</gene>
<evidence type="ECO:0000256" key="3">
    <source>
        <dbReference type="ARBA" id="ARBA00022801"/>
    </source>
</evidence>
<evidence type="ECO:0000256" key="1">
    <source>
        <dbReference type="ARBA" id="ARBA00022612"/>
    </source>
</evidence>
<name>A0A7W6R4E9_9HYPH</name>
<evidence type="ECO:0000313" key="5">
    <source>
        <dbReference type="EMBL" id="MBB4236659.1"/>
    </source>
</evidence>
<dbReference type="AlphaFoldDB" id="A0A7W6R4E9"/>
<accession>A0A7W6R4E9</accession>
<dbReference type="InterPro" id="IPR054613">
    <property type="entry name" value="Peptidase_S78_dom"/>
</dbReference>
<keyword evidence="2 5" id="KW-0645">Protease</keyword>